<keyword evidence="4" id="KW-0309">Germination</keyword>
<dbReference type="GO" id="GO:0016020">
    <property type="term" value="C:membrane"/>
    <property type="evidence" value="ECO:0007669"/>
    <property type="project" value="UniProtKB-SubCell"/>
</dbReference>
<feature type="transmembrane region" description="Helical" evidence="8">
    <location>
        <begin position="269"/>
        <end position="290"/>
    </location>
</feature>
<evidence type="ECO:0000256" key="3">
    <source>
        <dbReference type="ARBA" id="ARBA00022448"/>
    </source>
</evidence>
<evidence type="ECO:0000256" key="4">
    <source>
        <dbReference type="ARBA" id="ARBA00022544"/>
    </source>
</evidence>
<feature type="transmembrane region" description="Helical" evidence="8">
    <location>
        <begin position="145"/>
        <end position="165"/>
    </location>
</feature>
<dbReference type="Proteomes" id="UP000294567">
    <property type="component" value="Unassembled WGS sequence"/>
</dbReference>
<feature type="transmembrane region" description="Helical" evidence="8">
    <location>
        <begin position="39"/>
        <end position="56"/>
    </location>
</feature>
<gene>
    <name evidence="9" type="ORF">EDD65_107150</name>
</gene>
<evidence type="ECO:0000256" key="7">
    <source>
        <dbReference type="ARBA" id="ARBA00023136"/>
    </source>
</evidence>
<dbReference type="InterPro" id="IPR004761">
    <property type="entry name" value="Spore_GerAB"/>
</dbReference>
<dbReference type="AlphaFoldDB" id="A0A4V2UU25"/>
<dbReference type="Gene3D" id="1.20.1740.10">
    <property type="entry name" value="Amino acid/polyamine transporter I"/>
    <property type="match status" value="1"/>
</dbReference>
<keyword evidence="3" id="KW-0813">Transport</keyword>
<accession>A0A4V2UU25</accession>
<sequence length="363" mass="41027">MQKNKISNIQIKALVITSVVGVGMLSLPSDVAMIMGNDGWMGILIGGLLNIPFIIMMNKIFKLEPGKDFFQLGEEVLNLVVFKIFLIINVVYLILMLGYTNRIFADVIKTYLLETTPIRVVFITMLLAASYIARSPIEVIARMAVIINPIIIGFIIFLVIINIPHMDITEIYPLFQVSYRDIPKGIVTALFSYTGYEIILLALPQAEDKKNTLKYSISGMLIVIAIYLTVFFISLSQYGIHQLKREIWPTIAIVKEIDLPGYFLENLDGIVMAVWVMVVYEVLGSTLHLTGKMLSGIFNTKTHDIFILPLLPIIYIISLLPKNLVETEQYLGNILNYLSVITIMIIPTIIFIATYISNRRKKQ</sequence>
<dbReference type="NCBIfam" id="TIGR00912">
    <property type="entry name" value="2A0309"/>
    <property type="match status" value="1"/>
</dbReference>
<organism evidence="9 10">
    <name type="scientific">Keratinibaculum paraultunense</name>
    <dbReference type="NCBI Taxonomy" id="1278232"/>
    <lineage>
        <taxon>Bacteria</taxon>
        <taxon>Bacillati</taxon>
        <taxon>Bacillota</taxon>
        <taxon>Tissierellia</taxon>
        <taxon>Tissierellales</taxon>
        <taxon>Tepidimicrobiaceae</taxon>
        <taxon>Keratinibaculum</taxon>
    </lineage>
</organism>
<keyword evidence="6 8" id="KW-1133">Transmembrane helix</keyword>
<dbReference type="RefSeq" id="WP_132027894.1">
    <property type="nucleotide sequence ID" value="NZ_CP068564.1"/>
</dbReference>
<comment type="caution">
    <text evidence="9">The sequence shown here is derived from an EMBL/GenBank/DDBJ whole genome shotgun (WGS) entry which is preliminary data.</text>
</comment>
<protein>
    <submittedName>
        <fullName evidence="9">Spore germination protein</fullName>
    </submittedName>
</protein>
<reference evidence="9 10" key="1">
    <citation type="submission" date="2019-03" db="EMBL/GenBank/DDBJ databases">
        <title>Genomic Encyclopedia of Type Strains, Phase IV (KMG-IV): sequencing the most valuable type-strain genomes for metagenomic binning, comparative biology and taxonomic classification.</title>
        <authorList>
            <person name="Goeker M."/>
        </authorList>
    </citation>
    <scope>NUCLEOTIDE SEQUENCE [LARGE SCALE GENOMIC DNA]</scope>
    <source>
        <strain evidence="9 10">DSM 26752</strain>
    </source>
</reference>
<evidence type="ECO:0000313" key="9">
    <source>
        <dbReference type="EMBL" id="TCS88793.1"/>
    </source>
</evidence>
<keyword evidence="5 8" id="KW-0812">Transmembrane</keyword>
<keyword evidence="7 8" id="KW-0472">Membrane</keyword>
<evidence type="ECO:0000256" key="1">
    <source>
        <dbReference type="ARBA" id="ARBA00004141"/>
    </source>
</evidence>
<feature type="transmembrane region" description="Helical" evidence="8">
    <location>
        <begin position="76"/>
        <end position="99"/>
    </location>
</feature>
<comment type="similarity">
    <text evidence="2">Belongs to the amino acid-polyamine-organocation (APC) superfamily. Spore germination protein (SGP) (TC 2.A.3.9) family.</text>
</comment>
<feature type="transmembrane region" description="Helical" evidence="8">
    <location>
        <begin position="185"/>
        <end position="203"/>
    </location>
</feature>
<dbReference type="OrthoDB" id="2716906at2"/>
<dbReference type="PANTHER" id="PTHR34975:SF2">
    <property type="entry name" value="SPORE GERMINATION PROTEIN A2"/>
    <property type="match status" value="1"/>
</dbReference>
<dbReference type="Pfam" id="PF03845">
    <property type="entry name" value="Spore_permease"/>
    <property type="match status" value="1"/>
</dbReference>
<dbReference type="GO" id="GO:0009847">
    <property type="term" value="P:spore germination"/>
    <property type="evidence" value="ECO:0007669"/>
    <property type="project" value="InterPro"/>
</dbReference>
<evidence type="ECO:0000256" key="6">
    <source>
        <dbReference type="ARBA" id="ARBA00022989"/>
    </source>
</evidence>
<feature type="transmembrane region" description="Helical" evidence="8">
    <location>
        <begin position="334"/>
        <end position="356"/>
    </location>
</feature>
<keyword evidence="10" id="KW-1185">Reference proteome</keyword>
<evidence type="ECO:0000313" key="10">
    <source>
        <dbReference type="Proteomes" id="UP000294567"/>
    </source>
</evidence>
<feature type="transmembrane region" description="Helical" evidence="8">
    <location>
        <begin position="302"/>
        <end position="322"/>
    </location>
</feature>
<dbReference type="EMBL" id="SMAE01000007">
    <property type="protein sequence ID" value="TCS88793.1"/>
    <property type="molecule type" value="Genomic_DNA"/>
</dbReference>
<dbReference type="PANTHER" id="PTHR34975">
    <property type="entry name" value="SPORE GERMINATION PROTEIN A2"/>
    <property type="match status" value="1"/>
</dbReference>
<evidence type="ECO:0000256" key="8">
    <source>
        <dbReference type="SAM" id="Phobius"/>
    </source>
</evidence>
<feature type="transmembrane region" description="Helical" evidence="8">
    <location>
        <begin position="111"/>
        <end position="133"/>
    </location>
</feature>
<name>A0A4V2UU25_9FIRM</name>
<feature type="transmembrane region" description="Helical" evidence="8">
    <location>
        <begin position="9"/>
        <end position="27"/>
    </location>
</feature>
<proteinExistence type="inferred from homology"/>
<evidence type="ECO:0000256" key="5">
    <source>
        <dbReference type="ARBA" id="ARBA00022692"/>
    </source>
</evidence>
<feature type="transmembrane region" description="Helical" evidence="8">
    <location>
        <begin position="215"/>
        <end position="235"/>
    </location>
</feature>
<comment type="subcellular location">
    <subcellularLocation>
        <location evidence="1">Membrane</location>
        <topology evidence="1">Multi-pass membrane protein</topology>
    </subcellularLocation>
</comment>
<evidence type="ECO:0000256" key="2">
    <source>
        <dbReference type="ARBA" id="ARBA00007998"/>
    </source>
</evidence>